<dbReference type="EMBL" id="JBHDLJ010000001">
    <property type="protein sequence ID" value="MFB0833089.1"/>
    <property type="molecule type" value="Genomic_DNA"/>
</dbReference>
<sequence length="244" mass="26119">MTEEASGRHADDGAGRPRHPAWGWIKEILVVVGIALVLSFVIKTFFFRAFYIPSGSMEPTLQIDDRIFVNLMVPGPFDLERGDVVVFRDDLGWLGDAEPAVTSPLAGALAFVGLAPDGAEQHLVKRVVGLPGDTVECCAEDGRLLVNGVAVSEPYVWPGAAPSDEEFQVEVPAGKLWVLGDHRNASADSRFHRDEQGGFVDVEQVEGKAAVIAWPLDRAGTVDDHHGAFADVPAGNSGAATPER</sequence>
<dbReference type="InterPro" id="IPR019533">
    <property type="entry name" value="Peptidase_S26"/>
</dbReference>
<dbReference type="InterPro" id="IPR000223">
    <property type="entry name" value="Pept_S26A_signal_pept_1"/>
</dbReference>
<keyword evidence="7" id="KW-1133">Transmembrane helix</keyword>
<keyword evidence="5 7" id="KW-0645">Protease</keyword>
<evidence type="ECO:0000256" key="5">
    <source>
        <dbReference type="ARBA" id="ARBA00022670"/>
    </source>
</evidence>
<dbReference type="PROSITE" id="PS00761">
    <property type="entry name" value="SPASE_I_3"/>
    <property type="match status" value="1"/>
</dbReference>
<comment type="similarity">
    <text evidence="3 7">Belongs to the peptidase S26 family.</text>
</comment>
<dbReference type="InterPro" id="IPR019758">
    <property type="entry name" value="Pept_S26A_signal_pept_1_CS"/>
</dbReference>
<dbReference type="SUPFAM" id="SSF51306">
    <property type="entry name" value="LexA/Signal peptidase"/>
    <property type="match status" value="1"/>
</dbReference>
<evidence type="ECO:0000259" key="8">
    <source>
        <dbReference type="Pfam" id="PF10502"/>
    </source>
</evidence>
<evidence type="ECO:0000256" key="4">
    <source>
        <dbReference type="ARBA" id="ARBA00013208"/>
    </source>
</evidence>
<keyword evidence="6 7" id="KW-0378">Hydrolase</keyword>
<dbReference type="NCBIfam" id="TIGR02227">
    <property type="entry name" value="sigpep_I_bact"/>
    <property type="match status" value="1"/>
</dbReference>
<organism evidence="9 10">
    <name type="scientific">Arthrobacter halodurans</name>
    <dbReference type="NCBI Taxonomy" id="516699"/>
    <lineage>
        <taxon>Bacteria</taxon>
        <taxon>Bacillati</taxon>
        <taxon>Actinomycetota</taxon>
        <taxon>Actinomycetes</taxon>
        <taxon>Micrococcales</taxon>
        <taxon>Micrococcaceae</taxon>
        <taxon>Arthrobacter</taxon>
    </lineage>
</organism>
<accession>A0ABV4UHZ1</accession>
<gene>
    <name evidence="9" type="primary">lepB</name>
    <name evidence="9" type="ORF">ACETWP_00665</name>
</gene>
<name>A0ABV4UHZ1_9MICC</name>
<feature type="domain" description="Peptidase S26" evidence="8">
    <location>
        <begin position="26"/>
        <end position="214"/>
    </location>
</feature>
<evidence type="ECO:0000256" key="7">
    <source>
        <dbReference type="RuleBase" id="RU362042"/>
    </source>
</evidence>
<keyword evidence="10" id="KW-1185">Reference proteome</keyword>
<dbReference type="PANTHER" id="PTHR43390">
    <property type="entry name" value="SIGNAL PEPTIDASE I"/>
    <property type="match status" value="1"/>
</dbReference>
<dbReference type="PRINTS" id="PR00727">
    <property type="entry name" value="LEADERPTASE"/>
</dbReference>
<protein>
    <recommendedName>
        <fullName evidence="4 7">Signal peptidase I</fullName>
        <ecNumber evidence="4 7">3.4.21.89</ecNumber>
    </recommendedName>
</protein>
<evidence type="ECO:0000256" key="2">
    <source>
        <dbReference type="ARBA" id="ARBA00004401"/>
    </source>
</evidence>
<keyword evidence="7" id="KW-0812">Transmembrane</keyword>
<comment type="caution">
    <text evidence="9">The sequence shown here is derived from an EMBL/GenBank/DDBJ whole genome shotgun (WGS) entry which is preliminary data.</text>
</comment>
<evidence type="ECO:0000256" key="3">
    <source>
        <dbReference type="ARBA" id="ARBA00009370"/>
    </source>
</evidence>
<dbReference type="PANTHER" id="PTHR43390:SF1">
    <property type="entry name" value="CHLOROPLAST PROCESSING PEPTIDASE"/>
    <property type="match status" value="1"/>
</dbReference>
<dbReference type="Pfam" id="PF10502">
    <property type="entry name" value="Peptidase_S26"/>
    <property type="match status" value="1"/>
</dbReference>
<dbReference type="Proteomes" id="UP001575652">
    <property type="component" value="Unassembled WGS sequence"/>
</dbReference>
<dbReference type="Gene3D" id="2.10.109.10">
    <property type="entry name" value="Umud Fragment, subunit A"/>
    <property type="match status" value="1"/>
</dbReference>
<dbReference type="PROSITE" id="PS00501">
    <property type="entry name" value="SPASE_I_1"/>
    <property type="match status" value="1"/>
</dbReference>
<dbReference type="InterPro" id="IPR036286">
    <property type="entry name" value="LexA/Signal_pep-like_sf"/>
</dbReference>
<dbReference type="GO" id="GO:0009003">
    <property type="term" value="F:signal peptidase activity"/>
    <property type="evidence" value="ECO:0007669"/>
    <property type="project" value="UniProtKB-EC"/>
</dbReference>
<evidence type="ECO:0000313" key="9">
    <source>
        <dbReference type="EMBL" id="MFB0833089.1"/>
    </source>
</evidence>
<comment type="catalytic activity">
    <reaction evidence="1 7">
        <text>Cleavage of hydrophobic, N-terminal signal or leader sequences from secreted and periplasmic proteins.</text>
        <dbReference type="EC" id="3.4.21.89"/>
    </reaction>
</comment>
<evidence type="ECO:0000313" key="10">
    <source>
        <dbReference type="Proteomes" id="UP001575652"/>
    </source>
</evidence>
<dbReference type="RefSeq" id="WP_373970258.1">
    <property type="nucleotide sequence ID" value="NZ_JBHDLJ010000001.1"/>
</dbReference>
<dbReference type="EC" id="3.4.21.89" evidence="4 7"/>
<comment type="subcellular location">
    <subcellularLocation>
        <location evidence="2">Cell membrane</location>
        <topology evidence="2">Single-pass type II membrane protein</topology>
    </subcellularLocation>
    <subcellularLocation>
        <location evidence="7">Membrane</location>
        <topology evidence="7">Single-pass type II membrane protein</topology>
    </subcellularLocation>
</comment>
<dbReference type="InterPro" id="IPR019756">
    <property type="entry name" value="Pept_S26A_signal_pept_1_Ser-AS"/>
</dbReference>
<evidence type="ECO:0000256" key="6">
    <source>
        <dbReference type="ARBA" id="ARBA00022801"/>
    </source>
</evidence>
<keyword evidence="7" id="KW-0472">Membrane</keyword>
<dbReference type="CDD" id="cd06530">
    <property type="entry name" value="S26_SPase_I"/>
    <property type="match status" value="1"/>
</dbReference>
<feature type="transmembrane region" description="Helical" evidence="7">
    <location>
        <begin position="28"/>
        <end position="51"/>
    </location>
</feature>
<reference evidence="9 10" key="1">
    <citation type="submission" date="2024-09" db="EMBL/GenBank/DDBJ databases">
        <authorList>
            <person name="Salinas-Garcia M.A."/>
            <person name="Prieme A."/>
        </authorList>
    </citation>
    <scope>NUCLEOTIDE SEQUENCE [LARGE SCALE GENOMIC DNA]</scope>
    <source>
        <strain evidence="9 10">DSM 21081</strain>
    </source>
</reference>
<evidence type="ECO:0000256" key="1">
    <source>
        <dbReference type="ARBA" id="ARBA00000677"/>
    </source>
</evidence>
<proteinExistence type="inferred from homology"/>